<proteinExistence type="predicted"/>
<protein>
    <submittedName>
        <fullName evidence="1">Uncharacterized protein</fullName>
    </submittedName>
</protein>
<evidence type="ECO:0000313" key="2">
    <source>
        <dbReference type="Proteomes" id="UP000553776"/>
    </source>
</evidence>
<reference evidence="1 2" key="1">
    <citation type="submission" date="2020-08" db="EMBL/GenBank/DDBJ databases">
        <title>Cohnella phylogeny.</title>
        <authorList>
            <person name="Dunlap C."/>
        </authorList>
    </citation>
    <scope>NUCLEOTIDE SEQUENCE [LARGE SCALE GENOMIC DNA]</scope>
    <source>
        <strain evidence="1 2">DSM 25239</strain>
    </source>
</reference>
<gene>
    <name evidence="1" type="ORF">H7B90_23455</name>
</gene>
<name>A0A841U0P8_9BACL</name>
<organism evidence="1 2">
    <name type="scientific">Cohnella xylanilytica</name>
    <dbReference type="NCBI Taxonomy" id="557555"/>
    <lineage>
        <taxon>Bacteria</taxon>
        <taxon>Bacillati</taxon>
        <taxon>Bacillota</taxon>
        <taxon>Bacilli</taxon>
        <taxon>Bacillales</taxon>
        <taxon>Paenibacillaceae</taxon>
        <taxon>Cohnella</taxon>
    </lineage>
</organism>
<sequence length="58" mass="6710">MSSAEEKIKMIGQMAKDAGLLEDPYWLERLEEPVPLWVVLEMLLKWIDRTDSGDGPYD</sequence>
<dbReference type="Proteomes" id="UP000553776">
    <property type="component" value="Unassembled WGS sequence"/>
</dbReference>
<dbReference type="EMBL" id="JACJVR010000090">
    <property type="protein sequence ID" value="MBB6694357.1"/>
    <property type="molecule type" value="Genomic_DNA"/>
</dbReference>
<keyword evidence="2" id="KW-1185">Reference proteome</keyword>
<comment type="caution">
    <text evidence="1">The sequence shown here is derived from an EMBL/GenBank/DDBJ whole genome shotgun (WGS) entry which is preliminary data.</text>
</comment>
<dbReference type="AlphaFoldDB" id="A0A841U0P8"/>
<evidence type="ECO:0000313" key="1">
    <source>
        <dbReference type="EMBL" id="MBB6694357.1"/>
    </source>
</evidence>
<dbReference type="RefSeq" id="WP_185138394.1">
    <property type="nucleotide sequence ID" value="NZ_BORM01000002.1"/>
</dbReference>
<accession>A0A841U0P8</accession>